<accession>A0AAF5I3W8</accession>
<dbReference type="InterPro" id="IPR038479">
    <property type="entry name" value="Transthyretin-like_sf"/>
</dbReference>
<reference evidence="2" key="1">
    <citation type="submission" date="2024-02" db="UniProtKB">
        <authorList>
            <consortium name="WormBaseParasite"/>
        </authorList>
    </citation>
    <scope>IDENTIFICATION</scope>
</reference>
<proteinExistence type="predicted"/>
<evidence type="ECO:0000313" key="2">
    <source>
        <dbReference type="WBParaSite" id="TCONS_00015032.p1"/>
    </source>
</evidence>
<protein>
    <submittedName>
        <fullName evidence="2">Uncharacterized protein</fullName>
    </submittedName>
</protein>
<dbReference type="AlphaFoldDB" id="A0AAF5I3W8"/>
<organism evidence="1 2">
    <name type="scientific">Strongyloides stercoralis</name>
    <name type="common">Threadworm</name>
    <dbReference type="NCBI Taxonomy" id="6248"/>
    <lineage>
        <taxon>Eukaryota</taxon>
        <taxon>Metazoa</taxon>
        <taxon>Ecdysozoa</taxon>
        <taxon>Nematoda</taxon>
        <taxon>Chromadorea</taxon>
        <taxon>Rhabditida</taxon>
        <taxon>Tylenchina</taxon>
        <taxon>Panagrolaimomorpha</taxon>
        <taxon>Strongyloidoidea</taxon>
        <taxon>Strongyloididae</taxon>
        <taxon>Strongyloides</taxon>
    </lineage>
</organism>
<dbReference type="Proteomes" id="UP000035681">
    <property type="component" value="Unplaced"/>
</dbReference>
<dbReference type="WBParaSite" id="TCONS_00015032.p1">
    <property type="protein sequence ID" value="TCONS_00015032.p1"/>
    <property type="gene ID" value="XLOC_010244"/>
</dbReference>
<sequence length="136" mass="15614">MLQRFSKFFGAAGTISCSNNYNVGMALITLSKNPFFKERKPLAKVLVKMSNQFHIAASTYSRLASVFYLKIYHSCFNKNPACKDVTVLNVPKKFVYKQRNQQDFYSVGALHLENQPVQLLDSAKKNSRCYLRRFGK</sequence>
<keyword evidence="1" id="KW-1185">Reference proteome</keyword>
<dbReference type="Gene3D" id="2.60.40.3330">
    <property type="match status" value="1"/>
</dbReference>
<name>A0AAF5I3W8_STRER</name>
<evidence type="ECO:0000313" key="1">
    <source>
        <dbReference type="Proteomes" id="UP000035681"/>
    </source>
</evidence>